<name>A0A1C5A0X7_9ACTN</name>
<proteinExistence type="predicted"/>
<accession>A0A1C5A0X7</accession>
<dbReference type="Proteomes" id="UP000198551">
    <property type="component" value="Unassembled WGS sequence"/>
</dbReference>
<organism evidence="1 2">
    <name type="scientific">Micromonospora marina</name>
    <dbReference type="NCBI Taxonomy" id="307120"/>
    <lineage>
        <taxon>Bacteria</taxon>
        <taxon>Bacillati</taxon>
        <taxon>Actinomycetota</taxon>
        <taxon>Actinomycetes</taxon>
        <taxon>Micromonosporales</taxon>
        <taxon>Micromonosporaceae</taxon>
        <taxon>Micromonospora</taxon>
    </lineage>
</organism>
<dbReference type="AlphaFoldDB" id="A0A1C5A0X7"/>
<evidence type="ECO:0008006" key="3">
    <source>
        <dbReference type="Google" id="ProtNLM"/>
    </source>
</evidence>
<evidence type="ECO:0000313" key="1">
    <source>
        <dbReference type="EMBL" id="SCF38867.1"/>
    </source>
</evidence>
<gene>
    <name evidence="1" type="ORF">GA0070215_1231</name>
</gene>
<keyword evidence="2" id="KW-1185">Reference proteome</keyword>
<protein>
    <recommendedName>
        <fullName evidence="3">FG-GAP repeat-containing protein</fullName>
    </recommendedName>
</protein>
<sequence length="52" mass="5628">ADANGDGFTDLIGIKADGTMWLFSNNYTRDGGTPYGDVRQIGSNWGGYNRIV</sequence>
<dbReference type="EMBL" id="FMCV01000023">
    <property type="protein sequence ID" value="SCF38867.1"/>
    <property type="molecule type" value="Genomic_DNA"/>
</dbReference>
<evidence type="ECO:0000313" key="2">
    <source>
        <dbReference type="Proteomes" id="UP000198551"/>
    </source>
</evidence>
<reference evidence="2" key="1">
    <citation type="submission" date="2016-06" db="EMBL/GenBank/DDBJ databases">
        <authorList>
            <person name="Varghese N."/>
        </authorList>
    </citation>
    <scope>NUCLEOTIDE SEQUENCE [LARGE SCALE GENOMIC DNA]</scope>
    <source>
        <strain evidence="2">DSM 45555</strain>
    </source>
</reference>
<feature type="non-terminal residue" evidence="1">
    <location>
        <position position="1"/>
    </location>
</feature>